<comment type="caution">
    <text evidence="1">The sequence shown here is derived from an EMBL/GenBank/DDBJ whole genome shotgun (WGS) entry which is preliminary data.</text>
</comment>
<name>A0A938B319_UNCTE</name>
<dbReference type="Proteomes" id="UP000712673">
    <property type="component" value="Unassembled WGS sequence"/>
</dbReference>
<feature type="non-terminal residue" evidence="1">
    <location>
        <position position="173"/>
    </location>
</feature>
<organism evidence="1 2">
    <name type="scientific">Tectimicrobiota bacterium</name>
    <dbReference type="NCBI Taxonomy" id="2528274"/>
    <lineage>
        <taxon>Bacteria</taxon>
        <taxon>Pseudomonadati</taxon>
        <taxon>Nitrospinota/Tectimicrobiota group</taxon>
        <taxon>Candidatus Tectimicrobiota</taxon>
    </lineage>
</organism>
<evidence type="ECO:0008006" key="3">
    <source>
        <dbReference type="Google" id="ProtNLM"/>
    </source>
</evidence>
<dbReference type="EMBL" id="VGLS01001041">
    <property type="protein sequence ID" value="MBM3226767.1"/>
    <property type="molecule type" value="Genomic_DNA"/>
</dbReference>
<proteinExistence type="predicted"/>
<evidence type="ECO:0000313" key="1">
    <source>
        <dbReference type="EMBL" id="MBM3226767.1"/>
    </source>
</evidence>
<sequence>MAYSTFSLAEIKTQFHITLIEDQKLFDEVKPLEISDTFVRMLEYNAHLALAIDTEKARSEFIIAPVLAEHRRMCKSRISLFSGVDFTVDPQHGLSGTCDFIISRSPEQFYITAPVIIIVEAKNDRITNGLPQCLAEMVAAQLFNTRMGTGVETVYGIVSTGSLWRCLKLAGTA</sequence>
<accession>A0A938B319</accession>
<dbReference type="AlphaFoldDB" id="A0A938B319"/>
<gene>
    <name evidence="1" type="ORF">FJZ47_23635</name>
</gene>
<evidence type="ECO:0000313" key="2">
    <source>
        <dbReference type="Proteomes" id="UP000712673"/>
    </source>
</evidence>
<reference evidence="1" key="1">
    <citation type="submission" date="2019-03" db="EMBL/GenBank/DDBJ databases">
        <title>Lake Tanganyika Metagenome-Assembled Genomes (MAGs).</title>
        <authorList>
            <person name="Tran P."/>
        </authorList>
    </citation>
    <scope>NUCLEOTIDE SEQUENCE</scope>
    <source>
        <strain evidence="1">K_DeepCast_65m_m2_066</strain>
    </source>
</reference>
<protein>
    <recommendedName>
        <fullName evidence="3">Type I restriction enzyme R protein N-terminal domain-containing protein</fullName>
    </recommendedName>
</protein>